<feature type="transmembrane region" description="Helical" evidence="4">
    <location>
        <begin position="331"/>
        <end position="350"/>
    </location>
</feature>
<evidence type="ECO:0000256" key="4">
    <source>
        <dbReference type="SAM" id="Phobius"/>
    </source>
</evidence>
<dbReference type="PANTHER" id="PTHR23521">
    <property type="entry name" value="TRANSPORTER MFS SUPERFAMILY"/>
    <property type="match status" value="1"/>
</dbReference>
<feature type="transmembrane region" description="Helical" evidence="4">
    <location>
        <begin position="138"/>
        <end position="159"/>
    </location>
</feature>
<feature type="transmembrane region" description="Helical" evidence="4">
    <location>
        <begin position="105"/>
        <end position="126"/>
    </location>
</feature>
<protein>
    <submittedName>
        <fullName evidence="6">Predicted arabinose efflux permease, MFS family</fullName>
    </submittedName>
</protein>
<feature type="domain" description="Major facilitator superfamily (MFS) profile" evidence="5">
    <location>
        <begin position="164"/>
        <end position="417"/>
    </location>
</feature>
<evidence type="ECO:0000256" key="3">
    <source>
        <dbReference type="ARBA" id="ARBA00023136"/>
    </source>
</evidence>
<gene>
    <name evidence="6" type="ORF">SAMN04488059_102243</name>
</gene>
<organism evidence="6 7">
    <name type="scientific">Devosia psychrophila</name>
    <dbReference type="NCBI Taxonomy" id="728005"/>
    <lineage>
        <taxon>Bacteria</taxon>
        <taxon>Pseudomonadati</taxon>
        <taxon>Pseudomonadota</taxon>
        <taxon>Alphaproteobacteria</taxon>
        <taxon>Hyphomicrobiales</taxon>
        <taxon>Devosiaceae</taxon>
        <taxon>Devosia</taxon>
    </lineage>
</organism>
<keyword evidence="2 4" id="KW-1133">Transmembrane helix</keyword>
<feature type="transmembrane region" description="Helical" evidence="4">
    <location>
        <begin position="239"/>
        <end position="260"/>
    </location>
</feature>
<dbReference type="OrthoDB" id="9810614at2"/>
<dbReference type="SUPFAM" id="SSF103473">
    <property type="entry name" value="MFS general substrate transporter"/>
    <property type="match status" value="1"/>
</dbReference>
<keyword evidence="3 4" id="KW-0472">Membrane</keyword>
<reference evidence="6 7" key="1">
    <citation type="submission" date="2016-10" db="EMBL/GenBank/DDBJ databases">
        <authorList>
            <person name="de Groot N.N."/>
        </authorList>
    </citation>
    <scope>NUCLEOTIDE SEQUENCE [LARGE SCALE GENOMIC DNA]</scope>
    <source>
        <strain evidence="6 7">CGMCC 1.10210</strain>
    </source>
</reference>
<feature type="transmembrane region" description="Helical" evidence="4">
    <location>
        <begin position="356"/>
        <end position="379"/>
    </location>
</feature>
<name>A0A1I1GNE9_9HYPH</name>
<feature type="transmembrane region" description="Helical" evidence="4">
    <location>
        <begin position="55"/>
        <end position="73"/>
    </location>
</feature>
<evidence type="ECO:0000256" key="1">
    <source>
        <dbReference type="ARBA" id="ARBA00022692"/>
    </source>
</evidence>
<dbReference type="Proteomes" id="UP000182258">
    <property type="component" value="Unassembled WGS sequence"/>
</dbReference>
<accession>A0A1I1GNE9</accession>
<evidence type="ECO:0000259" key="5">
    <source>
        <dbReference type="PROSITE" id="PS50850"/>
    </source>
</evidence>
<evidence type="ECO:0000313" key="6">
    <source>
        <dbReference type="EMBL" id="SFC13134.1"/>
    </source>
</evidence>
<dbReference type="AlphaFoldDB" id="A0A1I1GNE9"/>
<keyword evidence="1 4" id="KW-0812">Transmembrane</keyword>
<dbReference type="InterPro" id="IPR047200">
    <property type="entry name" value="MFS_YcaD-like"/>
</dbReference>
<feature type="transmembrane region" description="Helical" evidence="4">
    <location>
        <begin position="12"/>
        <end position="35"/>
    </location>
</feature>
<dbReference type="Pfam" id="PF07690">
    <property type="entry name" value="MFS_1"/>
    <property type="match status" value="2"/>
</dbReference>
<dbReference type="STRING" id="728005.SAMN04488059_102243"/>
<dbReference type="EMBL" id="FOMB01000002">
    <property type="protein sequence ID" value="SFC13134.1"/>
    <property type="molecule type" value="Genomic_DNA"/>
</dbReference>
<feature type="transmembrane region" description="Helical" evidence="4">
    <location>
        <begin position="165"/>
        <end position="184"/>
    </location>
</feature>
<dbReference type="InterPro" id="IPR020846">
    <property type="entry name" value="MFS_dom"/>
</dbReference>
<feature type="transmembrane region" description="Helical" evidence="4">
    <location>
        <begin position="272"/>
        <end position="291"/>
    </location>
</feature>
<evidence type="ECO:0000313" key="7">
    <source>
        <dbReference type="Proteomes" id="UP000182258"/>
    </source>
</evidence>
<dbReference type="Gene3D" id="1.20.1250.20">
    <property type="entry name" value="MFS general substrate transporter like domains"/>
    <property type="match status" value="2"/>
</dbReference>
<dbReference type="InterPro" id="IPR036259">
    <property type="entry name" value="MFS_trans_sf"/>
</dbReference>
<dbReference type="PROSITE" id="PS50850">
    <property type="entry name" value="MFS"/>
    <property type="match status" value="1"/>
</dbReference>
<dbReference type="GO" id="GO:0022857">
    <property type="term" value="F:transmembrane transporter activity"/>
    <property type="evidence" value="ECO:0007669"/>
    <property type="project" value="InterPro"/>
</dbReference>
<proteinExistence type="predicted"/>
<sequence length="417" mass="43715">MVTAQPGSKSPYLLLSALLISEALLVTGYGLQLMLLPIRGGIEGFSAVDLGLLGSSYYLGFVIGCLLTPVLLSRVGHTRTFAALVSITAAVAICYPMLVHPQFWALLRLLTGICLAGLYLIIESWINDRATSSTRGTMISIYVAINYIATAAGQMMVTLYDASSFLLFSVASILISLAVVPLALSRSPAPQPPILVRVRPFRLFSLSPAGTASIFLIGLSNGALWSLGPVFAFAKTGDLTSAAQFMSVVVLGGAIAQWPLGKLSDHLDRRHVLMAITLAAALAGVTVALLPQLGGPWLIFALLFGATVLPSYAVASAHVFDVADRSDYVQVSAGLLLLYGAGSTLGPILASFGMQWFGPAALAGFMAIVQLGIVGFVFARMRLNKLQVVGEKQSFDLVSTTPMAPAGIGSPQADAVP</sequence>
<dbReference type="InterPro" id="IPR011701">
    <property type="entry name" value="MFS"/>
</dbReference>
<feature type="transmembrane region" description="Helical" evidence="4">
    <location>
        <begin position="80"/>
        <end position="99"/>
    </location>
</feature>
<evidence type="ECO:0000256" key="2">
    <source>
        <dbReference type="ARBA" id="ARBA00022989"/>
    </source>
</evidence>
<dbReference type="CDD" id="cd17477">
    <property type="entry name" value="MFS_YcaD_like"/>
    <property type="match status" value="1"/>
</dbReference>
<feature type="transmembrane region" description="Helical" evidence="4">
    <location>
        <begin position="204"/>
        <end position="227"/>
    </location>
</feature>
<feature type="transmembrane region" description="Helical" evidence="4">
    <location>
        <begin position="297"/>
        <end position="319"/>
    </location>
</feature>
<dbReference type="PANTHER" id="PTHR23521:SF3">
    <property type="entry name" value="MFS TRANSPORTER"/>
    <property type="match status" value="1"/>
</dbReference>
<dbReference type="GO" id="GO:0005886">
    <property type="term" value="C:plasma membrane"/>
    <property type="evidence" value="ECO:0007669"/>
    <property type="project" value="TreeGrafter"/>
</dbReference>
<dbReference type="RefSeq" id="WP_052952852.1">
    <property type="nucleotide sequence ID" value="NZ_FOMB01000002.1"/>
</dbReference>